<dbReference type="AlphaFoldDB" id="A0A4Q9GVE5"/>
<dbReference type="Proteomes" id="UP000294194">
    <property type="component" value="Unassembled WGS sequence"/>
</dbReference>
<dbReference type="InterPro" id="IPR031165">
    <property type="entry name" value="GNAT_YJDJ"/>
</dbReference>
<dbReference type="PROSITE" id="PS51729">
    <property type="entry name" value="GNAT_YJDJ"/>
    <property type="match status" value="1"/>
</dbReference>
<keyword evidence="3" id="KW-1185">Reference proteome</keyword>
<evidence type="ECO:0000259" key="1">
    <source>
        <dbReference type="PROSITE" id="PS51729"/>
    </source>
</evidence>
<dbReference type="InterPro" id="IPR016181">
    <property type="entry name" value="Acyl_CoA_acyltransferase"/>
</dbReference>
<dbReference type="InterPro" id="IPR045057">
    <property type="entry name" value="Gcn5-rel_NAT"/>
</dbReference>
<feature type="domain" description="N-acetyltransferase" evidence="1">
    <location>
        <begin position="6"/>
        <end position="93"/>
    </location>
</feature>
<keyword evidence="2" id="KW-0808">Transferase</keyword>
<dbReference type="EMBL" id="SISG01000001">
    <property type="protein sequence ID" value="TBN56613.1"/>
    <property type="molecule type" value="Genomic_DNA"/>
</dbReference>
<protein>
    <submittedName>
        <fullName evidence="2">N-acetyltransferase</fullName>
    </submittedName>
</protein>
<name>A0A4Q9GVE5_9MICO</name>
<dbReference type="PANTHER" id="PTHR31435">
    <property type="entry name" value="PROTEIN NATD1"/>
    <property type="match status" value="1"/>
</dbReference>
<proteinExistence type="predicted"/>
<evidence type="ECO:0000313" key="2">
    <source>
        <dbReference type="EMBL" id="TBN56613.1"/>
    </source>
</evidence>
<dbReference type="GO" id="GO:0016740">
    <property type="term" value="F:transferase activity"/>
    <property type="evidence" value="ECO:0007669"/>
    <property type="project" value="UniProtKB-KW"/>
</dbReference>
<dbReference type="SUPFAM" id="SSF55729">
    <property type="entry name" value="Acyl-CoA N-acyltransferases (Nat)"/>
    <property type="match status" value="1"/>
</dbReference>
<sequence>MSKEMLHEPDAQRYVLRIDNQIAAVADYRVNGSGISFNHTYTAPPLRGHGYAADIVEFAMNDVEATSDRHVVPMCWYVAEWFDKHPERAGLLTR</sequence>
<accession>A0A4Q9GVE5</accession>
<reference evidence="3" key="1">
    <citation type="submission" date="2019-02" db="EMBL/GenBank/DDBJ databases">
        <title>Glaciihabitans arcticus sp. nov., a psychrotolerant bacterium isolated from polar soil.</title>
        <authorList>
            <person name="Dahal R.H."/>
        </authorList>
    </citation>
    <scope>NUCLEOTIDE SEQUENCE [LARGE SCALE GENOMIC DNA]</scope>
    <source>
        <strain evidence="3">RP-3-7</strain>
    </source>
</reference>
<organism evidence="2 3">
    <name type="scientific">Glaciihabitans arcticus</name>
    <dbReference type="NCBI Taxonomy" id="2668039"/>
    <lineage>
        <taxon>Bacteria</taxon>
        <taxon>Bacillati</taxon>
        <taxon>Actinomycetota</taxon>
        <taxon>Actinomycetes</taxon>
        <taxon>Micrococcales</taxon>
        <taxon>Microbacteriaceae</taxon>
        <taxon>Glaciihabitans</taxon>
    </lineage>
</organism>
<dbReference type="PANTHER" id="PTHR31435:SF9">
    <property type="entry name" value="PROTEIN NATD1"/>
    <property type="match status" value="1"/>
</dbReference>
<dbReference type="Pfam" id="PF14542">
    <property type="entry name" value="Acetyltransf_CG"/>
    <property type="match status" value="1"/>
</dbReference>
<comment type="caution">
    <text evidence="2">The sequence shown here is derived from an EMBL/GenBank/DDBJ whole genome shotgun (WGS) entry which is preliminary data.</text>
</comment>
<evidence type="ECO:0000313" key="3">
    <source>
        <dbReference type="Proteomes" id="UP000294194"/>
    </source>
</evidence>
<dbReference type="Gene3D" id="3.40.630.30">
    <property type="match status" value="1"/>
</dbReference>
<gene>
    <name evidence="2" type="ORF">EYE40_03935</name>
</gene>